<feature type="transmembrane region" description="Helical" evidence="1">
    <location>
        <begin position="38"/>
        <end position="59"/>
    </location>
</feature>
<evidence type="ECO:0000256" key="1">
    <source>
        <dbReference type="SAM" id="Phobius"/>
    </source>
</evidence>
<dbReference type="AlphaFoldDB" id="A0A2M7VC11"/>
<sequence length="102" mass="11506">MNKDQKYNEKSILTLILALSPYLLPYLLKIFHNSNITMIIYILGQILGISGLILGIKILKENKKNIFAIISVILGVCTIILFIFTTLVALSGSYSSNIYYNY</sequence>
<gene>
    <name evidence="2" type="ORF">COX80_00290</name>
</gene>
<keyword evidence="1" id="KW-0812">Transmembrane</keyword>
<keyword evidence="1" id="KW-1133">Transmembrane helix</keyword>
<keyword evidence="1" id="KW-0472">Membrane</keyword>
<dbReference type="EMBL" id="PFPL01000005">
    <property type="protein sequence ID" value="PIZ96876.1"/>
    <property type="molecule type" value="Genomic_DNA"/>
</dbReference>
<comment type="caution">
    <text evidence="2">The sequence shown here is derived from an EMBL/GenBank/DDBJ whole genome shotgun (WGS) entry which is preliminary data.</text>
</comment>
<evidence type="ECO:0008006" key="4">
    <source>
        <dbReference type="Google" id="ProtNLM"/>
    </source>
</evidence>
<reference evidence="3" key="1">
    <citation type="submission" date="2017-09" db="EMBL/GenBank/DDBJ databases">
        <title>Depth-based differentiation of microbial function through sediment-hosted aquifers and enrichment of novel symbionts in the deep terrestrial subsurface.</title>
        <authorList>
            <person name="Probst A.J."/>
            <person name="Ladd B."/>
            <person name="Jarett J.K."/>
            <person name="Geller-Mcgrath D.E."/>
            <person name="Sieber C.M.K."/>
            <person name="Emerson J.B."/>
            <person name="Anantharaman K."/>
            <person name="Thomas B.C."/>
            <person name="Malmstrom R."/>
            <person name="Stieglmeier M."/>
            <person name="Klingl A."/>
            <person name="Woyke T."/>
            <person name="Ryan C.M."/>
            <person name="Banfield J.F."/>
        </authorList>
    </citation>
    <scope>NUCLEOTIDE SEQUENCE [LARGE SCALE GENOMIC DNA]</scope>
</reference>
<accession>A0A2M7VC11</accession>
<organism evidence="2 3">
    <name type="scientific">Candidatus Magasanikbacteria bacterium CG_4_10_14_0_2_um_filter_33_14</name>
    <dbReference type="NCBI Taxonomy" id="1974636"/>
    <lineage>
        <taxon>Bacteria</taxon>
        <taxon>Candidatus Magasanikiibacteriota</taxon>
    </lineage>
</organism>
<proteinExistence type="predicted"/>
<evidence type="ECO:0000313" key="2">
    <source>
        <dbReference type="EMBL" id="PIZ96876.1"/>
    </source>
</evidence>
<dbReference type="Proteomes" id="UP000231453">
    <property type="component" value="Unassembled WGS sequence"/>
</dbReference>
<feature type="transmembrane region" description="Helical" evidence="1">
    <location>
        <begin position="12"/>
        <end position="32"/>
    </location>
</feature>
<evidence type="ECO:0000313" key="3">
    <source>
        <dbReference type="Proteomes" id="UP000231453"/>
    </source>
</evidence>
<name>A0A2M7VC11_9BACT</name>
<protein>
    <recommendedName>
        <fullName evidence="4">DUF4190 domain-containing protein</fullName>
    </recommendedName>
</protein>
<feature type="transmembrane region" description="Helical" evidence="1">
    <location>
        <begin position="66"/>
        <end position="90"/>
    </location>
</feature>